<keyword evidence="2" id="KW-1185">Reference proteome</keyword>
<reference evidence="1 2" key="1">
    <citation type="journal article" date="2014" name="PLoS Genet.">
        <title>Phylogenetically driven sequencing of extremely halophilic archaea reveals strategies for static and dynamic osmo-response.</title>
        <authorList>
            <person name="Becker E.A."/>
            <person name="Seitzer P.M."/>
            <person name="Tritt A."/>
            <person name="Larsen D."/>
            <person name="Krusor M."/>
            <person name="Yao A.I."/>
            <person name="Wu D."/>
            <person name="Madern D."/>
            <person name="Eisen J.A."/>
            <person name="Darling A.E."/>
            <person name="Facciotti M.T."/>
        </authorList>
    </citation>
    <scope>NUCLEOTIDE SEQUENCE [LARGE SCALE GENOMIC DNA]</scope>
    <source>
        <strain evidence="1 2">JCM 13557</strain>
    </source>
</reference>
<evidence type="ECO:0000313" key="2">
    <source>
        <dbReference type="Proteomes" id="UP000011623"/>
    </source>
</evidence>
<gene>
    <name evidence="1" type="ORF">C442_14205</name>
</gene>
<protein>
    <submittedName>
        <fullName evidence="1">Uncharacterized protein</fullName>
    </submittedName>
</protein>
<sequence length="174" mass="19119">MTEALMTSWKRSIISLFTQLLKLTCKAESLTENHEADPPIQPAYTFDFAGFSDDSSPKLEVLGMVVDSYDIQDFVRLGVGAKTDATRLVVVPTRTVLQEFIADFLRDYSVDDAPAPDEAVDHYNKQPSLDAAIKTITDDFGFGSPIAFTTFQKLLDKSRTPTDALGDTLSAGED</sequence>
<proteinExistence type="predicted"/>
<comment type="caution">
    <text evidence="1">The sequence shown here is derived from an EMBL/GenBank/DDBJ whole genome shotgun (WGS) entry which is preliminary data.</text>
</comment>
<organism evidence="1 2">
    <name type="scientific">Haloarcula amylolytica JCM 13557</name>
    <dbReference type="NCBI Taxonomy" id="1227452"/>
    <lineage>
        <taxon>Archaea</taxon>
        <taxon>Methanobacteriati</taxon>
        <taxon>Methanobacteriota</taxon>
        <taxon>Stenosarchaea group</taxon>
        <taxon>Halobacteria</taxon>
        <taxon>Halobacteriales</taxon>
        <taxon>Haloarculaceae</taxon>
        <taxon>Haloarcula</taxon>
    </lineage>
</organism>
<accession>M0KG11</accession>
<dbReference type="Proteomes" id="UP000011623">
    <property type="component" value="Unassembled WGS sequence"/>
</dbReference>
<evidence type="ECO:0000313" key="1">
    <source>
        <dbReference type="EMBL" id="EMA18775.1"/>
    </source>
</evidence>
<dbReference type="RefSeq" id="WP_008311473.1">
    <property type="nucleotide sequence ID" value="NZ_AOLW01000031.1"/>
</dbReference>
<dbReference type="EMBL" id="AOLW01000031">
    <property type="protein sequence ID" value="EMA18775.1"/>
    <property type="molecule type" value="Genomic_DNA"/>
</dbReference>
<name>M0KG11_9EURY</name>
<dbReference type="AlphaFoldDB" id="M0KG11"/>